<dbReference type="RefSeq" id="WP_264140189.1">
    <property type="nucleotide sequence ID" value="NZ_JAOYOD010000001.1"/>
</dbReference>
<dbReference type="Gene3D" id="2.60.350.10">
    <property type="entry name" value="Dextranase, N-terminal"/>
    <property type="match status" value="1"/>
</dbReference>
<sequence length="740" mass="83570">MKKELLILVILLWSQLALGQLVNYNWPKTEDIVSDKYGVRAREIQGQDTLDWVNITTLISLPRNYDDHPVYGGDASTEFLEDRSMSYVQFSFDGVIEVEVFKAYGEKASRVEILPSGFGVIPHYFDGEKVKFIMDKPEYLSINFVSSDNQDDDRFGGMNIKHGMMIFSDPPEEMTGDYSVPQIGDAGVVVWNNDLDIETIRLANVIYFPPGDHKMKDHKDNTQEDIYVQETMLNEPLYHGQLRLKKTQRIYIAGGAYVRGAFHAHGHNDSWLYGRGVVSGKDHWMHEIIKPTANGEYILNTQGKEAFVDFIGVDRAKLHGVVLTEAYHHTCPSGNNSDIKRIKILGFCSNNDGIRPGGDSMVDHIFIKTSDDYDYARSPHEVKNSVFWPGVNGAVGMLGWNNLGTGYAEYRNNYVINSEWSSENKKNTGIIGSVADDGMKLEQNILENYQIEGPTAYLINATLEEKGSLESGYLRDFTFKNMIADQNFALPNGKIVKQLMRGLENNWLEGFTFTNLIVGGVLVTWDNYQEYFDLDLTGSNGANEDASKFVKNVTFNSQGDLYEAQLNVGTGGSIYPNGSGSIVQMLGGLDQNFKINADEGYKIKEVLVDGESKGRIQNVLFPEVMMNHTIEVVFEEGEDYYSNTGSFYQYEFVRETEEYKEPEPILANQGLDHEKIILYPNPVEDTLMLKGLVYGQYVIVDGSGKKLIEGQDPVIDIRSLPNGFYYLITDTKQTFRFLKR</sequence>
<accession>A0ABT3D0C2</accession>
<dbReference type="InterPro" id="IPR011050">
    <property type="entry name" value="Pectin_lyase_fold/virulence"/>
</dbReference>
<dbReference type="SUPFAM" id="SSF51126">
    <property type="entry name" value="Pectin lyase-like"/>
    <property type="match status" value="1"/>
</dbReference>
<evidence type="ECO:0000313" key="2">
    <source>
        <dbReference type="Proteomes" id="UP001300692"/>
    </source>
</evidence>
<dbReference type="Gene3D" id="2.160.20.10">
    <property type="entry name" value="Single-stranded right-handed beta-helix, Pectin lyase-like"/>
    <property type="match status" value="1"/>
</dbReference>
<organism evidence="1 2">
    <name type="scientific">Reichenbachiella ulvae</name>
    <dbReference type="NCBI Taxonomy" id="2980104"/>
    <lineage>
        <taxon>Bacteria</taxon>
        <taxon>Pseudomonadati</taxon>
        <taxon>Bacteroidota</taxon>
        <taxon>Cytophagia</taxon>
        <taxon>Cytophagales</taxon>
        <taxon>Reichenbachiellaceae</taxon>
        <taxon>Reichenbachiella</taxon>
    </lineage>
</organism>
<evidence type="ECO:0000313" key="1">
    <source>
        <dbReference type="EMBL" id="MCV9389266.1"/>
    </source>
</evidence>
<comment type="caution">
    <text evidence="1">The sequence shown here is derived from an EMBL/GenBank/DDBJ whole genome shotgun (WGS) entry which is preliminary data.</text>
</comment>
<dbReference type="InterPro" id="IPR035953">
    <property type="entry name" value="Dextranase_N-ter"/>
</dbReference>
<proteinExistence type="predicted"/>
<reference evidence="1 2" key="1">
    <citation type="submission" date="2022-10" db="EMBL/GenBank/DDBJ databases">
        <title>Comparative genomics and taxonomic characterization of three novel marine species of genus Reichenbachiella exhibiting antioxidant and polysaccharide degradation activities.</title>
        <authorList>
            <person name="Muhammad N."/>
            <person name="Lee Y.-J."/>
            <person name="Ko J."/>
            <person name="Kim S.-G."/>
        </authorList>
    </citation>
    <scope>NUCLEOTIDE SEQUENCE [LARGE SCALE GENOMIC DNA]</scope>
    <source>
        <strain evidence="1 2">ABR2-5</strain>
    </source>
</reference>
<dbReference type="Proteomes" id="UP001300692">
    <property type="component" value="Unassembled WGS sequence"/>
</dbReference>
<name>A0ABT3D0C2_9BACT</name>
<keyword evidence="2" id="KW-1185">Reference proteome</keyword>
<gene>
    <name evidence="1" type="ORF">N7U62_21555</name>
</gene>
<dbReference type="EMBL" id="JAOYOD010000001">
    <property type="protein sequence ID" value="MCV9389266.1"/>
    <property type="molecule type" value="Genomic_DNA"/>
</dbReference>
<dbReference type="InterPro" id="IPR012334">
    <property type="entry name" value="Pectin_lyas_fold"/>
</dbReference>
<protein>
    <submittedName>
        <fullName evidence="1">T9SS type A sorting domain-containing protein</fullName>
    </submittedName>
</protein>